<dbReference type="SUPFAM" id="SSF51695">
    <property type="entry name" value="PLC-like phosphodiesterases"/>
    <property type="match status" value="1"/>
</dbReference>
<name>A0ABV4NZG1_9GAMM</name>
<sequence length="450" mass="51314">MIKIHSTSLPTFLKRVCAALFTIITMMSNSVLAETDPYSMLLQFNLYYDYDTEQRTDDHAKYALELQRRLTYSTPIRYTQVLATHNSYNSDAYGAIWVGAEQSLRVKDQIDVGAEIIELDLHQFSGDQVFCHGSFYCNFWFDPQRVPISTVLGDLRDWAYKQDQYGTNRTVIVHIENAVSSGAQTTFKNHLISQIGLDYIYTPEDYKEDFPNGLEVANHKRTSLPTRELSREKIRQHDGLNGKKRFVFFWTKNDSNTDDNHESFDVVFDGWGGLNRHWKSGDDDSLDNWDDGINTVEHYDVSATDSRFQNKALWSWGEGEPNDYSIGEDCAAIGSNGRFNDRRCDRSSIFACKRRLNGALHVGDLKDDGAADYPSMWTLTTTKNTWSNGESECQALGSQWHFDVPRNMMETLALKDKLSASGETVAWIAYTDQDSEGATEGNFIITTVDY</sequence>
<keyword evidence="3" id="KW-1133">Transmembrane helix</keyword>
<dbReference type="PANTHER" id="PTHR35518">
    <property type="entry name" value="MAINTENANCE OF TELOMOERE CAPPING"/>
    <property type="match status" value="1"/>
</dbReference>
<dbReference type="InterPro" id="IPR017946">
    <property type="entry name" value="PLC-like_Pdiesterase_TIM-brl"/>
</dbReference>
<accession>A0ABV4NZG1</accession>
<evidence type="ECO:0000256" key="4">
    <source>
        <dbReference type="ARBA" id="ARBA00023136"/>
    </source>
</evidence>
<keyword evidence="4" id="KW-0472">Membrane</keyword>
<feature type="domain" description="C-type lectin" evidence="5">
    <location>
        <begin position="271"/>
        <end position="353"/>
    </location>
</feature>
<dbReference type="Gene3D" id="3.10.100.10">
    <property type="entry name" value="Mannose-Binding Protein A, subunit A"/>
    <property type="match status" value="1"/>
</dbReference>
<dbReference type="PANTHER" id="PTHR35518:SF2">
    <property type="entry name" value="MAINTENANCE OF TELOMERE CAPPING PROTEIN 6"/>
    <property type="match status" value="1"/>
</dbReference>
<comment type="subcellular location">
    <subcellularLocation>
        <location evidence="1">Membrane</location>
    </subcellularLocation>
</comment>
<organism evidence="6 7">
    <name type="scientific">Microbulbifer epialgicus</name>
    <dbReference type="NCBI Taxonomy" id="393907"/>
    <lineage>
        <taxon>Bacteria</taxon>
        <taxon>Pseudomonadati</taxon>
        <taxon>Pseudomonadota</taxon>
        <taxon>Gammaproteobacteria</taxon>
        <taxon>Cellvibrionales</taxon>
        <taxon>Microbulbiferaceae</taxon>
        <taxon>Microbulbifer</taxon>
    </lineage>
</organism>
<evidence type="ECO:0000259" key="5">
    <source>
        <dbReference type="PROSITE" id="PS50041"/>
    </source>
</evidence>
<reference evidence="6 7" key="1">
    <citation type="submission" date="2024-08" db="EMBL/GenBank/DDBJ databases">
        <authorList>
            <person name="Ishaq N."/>
        </authorList>
    </citation>
    <scope>NUCLEOTIDE SEQUENCE [LARGE SCALE GENOMIC DNA]</scope>
    <source>
        <strain evidence="6 7">DSM 18651</strain>
    </source>
</reference>
<evidence type="ECO:0000313" key="6">
    <source>
        <dbReference type="EMBL" id="MFA0811127.1"/>
    </source>
</evidence>
<dbReference type="RefSeq" id="WP_371838696.1">
    <property type="nucleotide sequence ID" value="NZ_JBGMEK010000016.1"/>
</dbReference>
<gene>
    <name evidence="6" type="ORF">ACCI49_09370</name>
</gene>
<dbReference type="InterPro" id="IPR051008">
    <property type="entry name" value="Telomere_Capping_Maintenance"/>
</dbReference>
<evidence type="ECO:0000256" key="3">
    <source>
        <dbReference type="ARBA" id="ARBA00022989"/>
    </source>
</evidence>
<dbReference type="InterPro" id="IPR001304">
    <property type="entry name" value="C-type_lectin-like"/>
</dbReference>
<dbReference type="Proteomes" id="UP001569428">
    <property type="component" value="Unassembled WGS sequence"/>
</dbReference>
<evidence type="ECO:0000313" key="7">
    <source>
        <dbReference type="Proteomes" id="UP001569428"/>
    </source>
</evidence>
<protein>
    <recommendedName>
        <fullName evidence="5">C-type lectin domain-containing protein</fullName>
    </recommendedName>
</protein>
<keyword evidence="7" id="KW-1185">Reference proteome</keyword>
<dbReference type="EMBL" id="JBGMEK010000016">
    <property type="protein sequence ID" value="MFA0811127.1"/>
    <property type="molecule type" value="Genomic_DNA"/>
</dbReference>
<dbReference type="SUPFAM" id="SSF56436">
    <property type="entry name" value="C-type lectin-like"/>
    <property type="match status" value="1"/>
</dbReference>
<keyword evidence="2" id="KW-0812">Transmembrane</keyword>
<dbReference type="InterPro" id="IPR016186">
    <property type="entry name" value="C-type_lectin-like/link_sf"/>
</dbReference>
<comment type="caution">
    <text evidence="6">The sequence shown here is derived from an EMBL/GenBank/DDBJ whole genome shotgun (WGS) entry which is preliminary data.</text>
</comment>
<dbReference type="PROSITE" id="PS50041">
    <property type="entry name" value="C_TYPE_LECTIN_2"/>
    <property type="match status" value="1"/>
</dbReference>
<dbReference type="PROSITE" id="PS50007">
    <property type="entry name" value="PIPLC_X_DOMAIN"/>
    <property type="match status" value="1"/>
</dbReference>
<evidence type="ECO:0000256" key="1">
    <source>
        <dbReference type="ARBA" id="ARBA00004370"/>
    </source>
</evidence>
<dbReference type="InterPro" id="IPR016187">
    <property type="entry name" value="CTDL_fold"/>
</dbReference>
<proteinExistence type="predicted"/>
<evidence type="ECO:0000256" key="2">
    <source>
        <dbReference type="ARBA" id="ARBA00022692"/>
    </source>
</evidence>